<dbReference type="InterPro" id="IPR023828">
    <property type="entry name" value="Peptidase_S8_Ser-AS"/>
</dbReference>
<dbReference type="Pfam" id="PF05922">
    <property type="entry name" value="Inhibitor_I9"/>
    <property type="match status" value="1"/>
</dbReference>
<evidence type="ECO:0000256" key="5">
    <source>
        <dbReference type="PROSITE-ProRule" id="PRU01240"/>
    </source>
</evidence>
<dbReference type="InterPro" id="IPR010259">
    <property type="entry name" value="S8pro/Inhibitor_I9"/>
</dbReference>
<dbReference type="InterPro" id="IPR050131">
    <property type="entry name" value="Peptidase_S8_subtilisin-like"/>
</dbReference>
<dbReference type="EMBL" id="RCIY01000062">
    <property type="protein sequence ID" value="TGG82368.1"/>
    <property type="molecule type" value="Genomic_DNA"/>
</dbReference>
<feature type="active site" description="Charge relay system" evidence="5">
    <location>
        <position position="200"/>
    </location>
</feature>
<dbReference type="GO" id="GO:0004252">
    <property type="term" value="F:serine-type endopeptidase activity"/>
    <property type="evidence" value="ECO:0007669"/>
    <property type="project" value="UniProtKB-UniRule"/>
</dbReference>
<proteinExistence type="inferred from homology"/>
<dbReference type="InterPro" id="IPR034193">
    <property type="entry name" value="PCSK9_ProteinaseK-like"/>
</dbReference>
<dbReference type="AlphaFoldDB" id="A0A6C1C314"/>
<dbReference type="GO" id="GO:0006508">
    <property type="term" value="P:proteolysis"/>
    <property type="evidence" value="ECO:0007669"/>
    <property type="project" value="UniProtKB-KW"/>
</dbReference>
<comment type="similarity">
    <text evidence="1 5 6">Belongs to the peptidase S8 family.</text>
</comment>
<dbReference type="Pfam" id="PF00082">
    <property type="entry name" value="Peptidase_S8"/>
    <property type="match status" value="1"/>
</dbReference>
<name>A0A6C1C314_9ACTN</name>
<evidence type="ECO:0000313" key="10">
    <source>
        <dbReference type="Proteomes" id="UP000298111"/>
    </source>
</evidence>
<evidence type="ECO:0000256" key="4">
    <source>
        <dbReference type="ARBA" id="ARBA00022825"/>
    </source>
</evidence>
<dbReference type="PANTHER" id="PTHR43806:SF11">
    <property type="entry name" value="CEREVISIN-RELATED"/>
    <property type="match status" value="1"/>
</dbReference>
<dbReference type="SUPFAM" id="SSF54897">
    <property type="entry name" value="Protease propeptides/inhibitors"/>
    <property type="match status" value="1"/>
</dbReference>
<accession>A0A6C1C314</accession>
<feature type="active site" description="Charge relay system" evidence="5">
    <location>
        <position position="167"/>
    </location>
</feature>
<evidence type="ECO:0000259" key="7">
    <source>
        <dbReference type="Pfam" id="PF00082"/>
    </source>
</evidence>
<organism evidence="9 10">
    <name type="scientific">Streptomyces albus</name>
    <dbReference type="NCBI Taxonomy" id="1888"/>
    <lineage>
        <taxon>Bacteria</taxon>
        <taxon>Bacillati</taxon>
        <taxon>Actinomycetota</taxon>
        <taxon>Actinomycetes</taxon>
        <taxon>Kitasatosporales</taxon>
        <taxon>Streptomycetaceae</taxon>
        <taxon>Streptomyces</taxon>
    </lineage>
</organism>
<comment type="caution">
    <text evidence="9">The sequence shown here is derived from an EMBL/GenBank/DDBJ whole genome shotgun (WGS) entry which is preliminary data.</text>
</comment>
<dbReference type="PROSITE" id="PS51892">
    <property type="entry name" value="SUBTILASE"/>
    <property type="match status" value="1"/>
</dbReference>
<dbReference type="GO" id="GO:0005615">
    <property type="term" value="C:extracellular space"/>
    <property type="evidence" value="ECO:0007669"/>
    <property type="project" value="TreeGrafter"/>
</dbReference>
<dbReference type="CDD" id="cd04077">
    <property type="entry name" value="Peptidases_S8_PCSK9_ProteinaseK_like"/>
    <property type="match status" value="1"/>
</dbReference>
<dbReference type="InterPro" id="IPR022398">
    <property type="entry name" value="Peptidase_S8_His-AS"/>
</dbReference>
<dbReference type="InterPro" id="IPR000209">
    <property type="entry name" value="Peptidase_S8/S53_dom"/>
</dbReference>
<keyword evidence="2 5" id="KW-0645">Protease</keyword>
<evidence type="ECO:0000313" key="9">
    <source>
        <dbReference type="EMBL" id="TGG82368.1"/>
    </source>
</evidence>
<dbReference type="PROSITE" id="PS00138">
    <property type="entry name" value="SUBTILASE_SER"/>
    <property type="match status" value="1"/>
</dbReference>
<dbReference type="Gene3D" id="3.30.70.80">
    <property type="entry name" value="Peptidase S8 propeptide/proteinase inhibitor I9"/>
    <property type="match status" value="1"/>
</dbReference>
<evidence type="ECO:0000256" key="1">
    <source>
        <dbReference type="ARBA" id="ARBA00011073"/>
    </source>
</evidence>
<keyword evidence="4 5" id="KW-0720">Serine protease</keyword>
<reference evidence="9 10" key="1">
    <citation type="submission" date="2018-10" db="EMBL/GenBank/DDBJ databases">
        <title>Isolation of pseudouridimycin from Streptomyces albus DSM 40763.</title>
        <authorList>
            <person name="Rosenqvist P."/>
            <person name="Metsae-Ketelae M."/>
            <person name="Virta P."/>
        </authorList>
    </citation>
    <scope>NUCLEOTIDE SEQUENCE [LARGE SCALE GENOMIC DNA]</scope>
    <source>
        <strain evidence="9 10">DSM 40763</strain>
    </source>
</reference>
<dbReference type="InterPro" id="IPR023827">
    <property type="entry name" value="Peptidase_S8_Asp-AS"/>
</dbReference>
<dbReference type="PROSITE" id="PS00136">
    <property type="entry name" value="SUBTILASE_ASP"/>
    <property type="match status" value="1"/>
</dbReference>
<gene>
    <name evidence="9" type="ORF">D8771_17465</name>
</gene>
<dbReference type="InterPro" id="IPR036852">
    <property type="entry name" value="Peptidase_S8/S53_dom_sf"/>
</dbReference>
<dbReference type="PROSITE" id="PS00137">
    <property type="entry name" value="SUBTILASE_HIS"/>
    <property type="match status" value="1"/>
</dbReference>
<evidence type="ECO:0000256" key="3">
    <source>
        <dbReference type="ARBA" id="ARBA00022801"/>
    </source>
</evidence>
<dbReference type="InterPro" id="IPR037045">
    <property type="entry name" value="S8pro/Inhibitor_I9_sf"/>
</dbReference>
<dbReference type="GeneID" id="75184738"/>
<dbReference type="RefSeq" id="WP_016467919.1">
    <property type="nucleotide sequence ID" value="NZ_BNEJ01000017.1"/>
</dbReference>
<evidence type="ECO:0000256" key="6">
    <source>
        <dbReference type="RuleBase" id="RU003355"/>
    </source>
</evidence>
<protein>
    <submittedName>
        <fullName evidence="9">S8 family peptidase</fullName>
    </submittedName>
</protein>
<dbReference type="Proteomes" id="UP000298111">
    <property type="component" value="Unassembled WGS sequence"/>
</dbReference>
<dbReference type="FunFam" id="3.40.50.200:FF:000014">
    <property type="entry name" value="Proteinase K"/>
    <property type="match status" value="1"/>
</dbReference>
<feature type="domain" description="Inhibitor I9" evidence="8">
    <location>
        <begin position="55"/>
        <end position="128"/>
    </location>
</feature>
<dbReference type="PRINTS" id="PR00723">
    <property type="entry name" value="SUBTILISIN"/>
</dbReference>
<feature type="domain" description="Peptidase S8/S53" evidence="7">
    <location>
        <begin position="160"/>
        <end position="389"/>
    </location>
</feature>
<evidence type="ECO:0000259" key="8">
    <source>
        <dbReference type="Pfam" id="PF05922"/>
    </source>
</evidence>
<sequence length="406" mass="40702">MGTRTRSRRFAALGIGALTATVLGLGGAATAGASTPGEQEGTIRNASAPGAIAGRYIVALDGEASASSAVRSQARATAERLTDTYGGTVDQVYSTAFRGFSFRATEAEAKKLAAAPGVKYVEADGKVRATGTQPNPPSWGIDRIDGSLNSSYTYPNDGSGATAYIVDTGVDMTHSDFGGRVRSGYDFIDNDSDASDCQGHGTHVAGTVGSRTYGVAKNVKMVAVRVLNCSGSGQWSQVIGGIDWVARNHSGPSVANMSLGGGASTSVDNAVQGAINSGVTFAVAAGNDSRDACSTSPARVPAAITLGSTDRGDGRSYFSNYGRCLDLFAPGGSIVSTRNGGGSTTMSGTSMATPHAAGAAALYLSAHPGASPSQVRDALVNAAQKGVVGNPGSGSPNALLNVTGLG</sequence>
<dbReference type="InterPro" id="IPR015500">
    <property type="entry name" value="Peptidase_S8_subtilisin-rel"/>
</dbReference>
<keyword evidence="3 5" id="KW-0378">Hydrolase</keyword>
<dbReference type="PANTHER" id="PTHR43806">
    <property type="entry name" value="PEPTIDASE S8"/>
    <property type="match status" value="1"/>
</dbReference>
<feature type="active site" description="Charge relay system" evidence="5">
    <location>
        <position position="350"/>
    </location>
</feature>
<dbReference type="SUPFAM" id="SSF52743">
    <property type="entry name" value="Subtilisin-like"/>
    <property type="match status" value="1"/>
</dbReference>
<evidence type="ECO:0000256" key="2">
    <source>
        <dbReference type="ARBA" id="ARBA00022670"/>
    </source>
</evidence>
<dbReference type="Gene3D" id="3.40.50.200">
    <property type="entry name" value="Peptidase S8/S53 domain"/>
    <property type="match status" value="1"/>
</dbReference>